<evidence type="ECO:0000256" key="5">
    <source>
        <dbReference type="ARBA" id="ARBA00022801"/>
    </source>
</evidence>
<proteinExistence type="inferred from homology"/>
<dbReference type="Proteomes" id="UP001345827">
    <property type="component" value="Unassembled WGS sequence"/>
</dbReference>
<dbReference type="EC" id="3.1.1.-" evidence="8"/>
<dbReference type="GO" id="GO:0030600">
    <property type="term" value="F:feruloyl esterase activity"/>
    <property type="evidence" value="ECO:0007669"/>
    <property type="project" value="UniProtKB-ARBA"/>
</dbReference>
<evidence type="ECO:0000313" key="10">
    <source>
        <dbReference type="Proteomes" id="UP001345827"/>
    </source>
</evidence>
<evidence type="ECO:0000256" key="6">
    <source>
        <dbReference type="ARBA" id="ARBA00022837"/>
    </source>
</evidence>
<dbReference type="InterPro" id="IPR029058">
    <property type="entry name" value="AB_hydrolase_fold"/>
</dbReference>
<feature type="signal peptide" evidence="8">
    <location>
        <begin position="1"/>
        <end position="19"/>
    </location>
</feature>
<keyword evidence="7" id="KW-1015">Disulfide bond</keyword>
<evidence type="ECO:0000256" key="3">
    <source>
        <dbReference type="ARBA" id="ARBA00022723"/>
    </source>
</evidence>
<accession>A0AAV9Q2M6</accession>
<dbReference type="PANTHER" id="PTHR33938:SF16">
    <property type="entry name" value="CARBOXYLIC ESTER HYDROLASE"/>
    <property type="match status" value="1"/>
</dbReference>
<dbReference type="EMBL" id="JAXLQG010000014">
    <property type="protein sequence ID" value="KAK5532788.1"/>
    <property type="molecule type" value="Genomic_DNA"/>
</dbReference>
<evidence type="ECO:0000256" key="4">
    <source>
        <dbReference type="ARBA" id="ARBA00022729"/>
    </source>
</evidence>
<evidence type="ECO:0000256" key="7">
    <source>
        <dbReference type="ARBA" id="ARBA00023157"/>
    </source>
</evidence>
<evidence type="ECO:0000313" key="9">
    <source>
        <dbReference type="EMBL" id="KAK5532788.1"/>
    </source>
</evidence>
<gene>
    <name evidence="9" type="ORF">LTR25_007492</name>
</gene>
<evidence type="ECO:0000256" key="1">
    <source>
        <dbReference type="ARBA" id="ARBA00006249"/>
    </source>
</evidence>
<comment type="caution">
    <text evidence="9">The sequence shown here is derived from an EMBL/GenBank/DDBJ whole genome shotgun (WGS) entry which is preliminary data.</text>
</comment>
<keyword evidence="10" id="KW-1185">Reference proteome</keyword>
<protein>
    <recommendedName>
        <fullName evidence="8">Carboxylic ester hydrolase</fullName>
        <ecNumber evidence="8">3.1.1.-</ecNumber>
    </recommendedName>
</protein>
<sequence length="579" mass="63392">MWILCWSAIAGAVGAVARAASLEDVCTTSYVQASLPQPDSITGLTIDPSSVVVNAVTSAQVLKESMYPDAVFDYCNVSFAYSHDGRNDQVLLWYWLPSPDNFKNRFLSTGGGGYAINSGNGSLPGGIIYGAAAGATDGGFGSFSTNADQVILLANGTVNRDALYMFGYEGIHEMTIIGKQLTKNFFQMSTSKLYAYYQGCSEGGREGWSQIQRFADQWDGAVTGAPAFRYAQQQVQHLYSGVVEQTMNYFPPPCELQKIANETIAACDPLDGKTDGVVARTDLCMLHFNINTTIGLPYYCPAAQPGNIFPPAPATPVQNGTVTAQGVAVAQAILDGLHDSQNRRAYFSYQPAATFADAQTAYDNTTSSWGPYISSLGGEWVEKFLNLQNGTNLPSLDNVTYDTLTAWMVEGWQRYEDVLQTTWPDLTPFQQAGGKVIHYHGESDNSIPTASSVRYWESVRRVMYPGQTYNESAATLNEWYRLFLVPGAAHCAPNTLQPNGPFPQTNLAVLIEWVENGTVPTTLNATYLAGESLGQNAQICAWPLRPFWSNNGTTMECQYDQASIDMWHYNMDAYKLPLY</sequence>
<feature type="chain" id="PRO_5043102033" description="Carboxylic ester hydrolase" evidence="8">
    <location>
        <begin position="20"/>
        <end position="579"/>
    </location>
</feature>
<keyword evidence="6" id="KW-0106">Calcium</keyword>
<organism evidence="9 10">
    <name type="scientific">Vermiconidia calcicola</name>
    <dbReference type="NCBI Taxonomy" id="1690605"/>
    <lineage>
        <taxon>Eukaryota</taxon>
        <taxon>Fungi</taxon>
        <taxon>Dikarya</taxon>
        <taxon>Ascomycota</taxon>
        <taxon>Pezizomycotina</taxon>
        <taxon>Dothideomycetes</taxon>
        <taxon>Dothideomycetidae</taxon>
        <taxon>Mycosphaerellales</taxon>
        <taxon>Extremaceae</taxon>
        <taxon>Vermiconidia</taxon>
    </lineage>
</organism>
<dbReference type="SUPFAM" id="SSF53474">
    <property type="entry name" value="alpha/beta-Hydrolases"/>
    <property type="match status" value="1"/>
</dbReference>
<comment type="similarity">
    <text evidence="1 8">Belongs to the tannase family.</text>
</comment>
<name>A0AAV9Q2M6_9PEZI</name>
<evidence type="ECO:0000256" key="2">
    <source>
        <dbReference type="ARBA" id="ARBA00022487"/>
    </source>
</evidence>
<dbReference type="GO" id="GO:0046872">
    <property type="term" value="F:metal ion binding"/>
    <property type="evidence" value="ECO:0007669"/>
    <property type="project" value="UniProtKB-KW"/>
</dbReference>
<dbReference type="PANTHER" id="PTHR33938">
    <property type="entry name" value="FERULOYL ESTERASE B-RELATED"/>
    <property type="match status" value="1"/>
</dbReference>
<evidence type="ECO:0000256" key="8">
    <source>
        <dbReference type="RuleBase" id="RU361238"/>
    </source>
</evidence>
<dbReference type="InterPro" id="IPR011118">
    <property type="entry name" value="Tannase/feruloyl_esterase"/>
</dbReference>
<dbReference type="Pfam" id="PF07519">
    <property type="entry name" value="Tannase"/>
    <property type="match status" value="1"/>
</dbReference>
<dbReference type="AlphaFoldDB" id="A0AAV9Q2M6"/>
<keyword evidence="4 8" id="KW-0732">Signal</keyword>
<keyword evidence="2" id="KW-0719">Serine esterase</keyword>
<reference evidence="9 10" key="1">
    <citation type="submission" date="2023-06" db="EMBL/GenBank/DDBJ databases">
        <title>Black Yeasts Isolated from many extreme environments.</title>
        <authorList>
            <person name="Coleine C."/>
            <person name="Stajich J.E."/>
            <person name="Selbmann L."/>
        </authorList>
    </citation>
    <scope>NUCLEOTIDE SEQUENCE [LARGE SCALE GENOMIC DNA]</scope>
    <source>
        <strain evidence="9 10">CCFEE 5887</strain>
    </source>
</reference>
<keyword evidence="3" id="KW-0479">Metal-binding</keyword>
<keyword evidence="5 8" id="KW-0378">Hydrolase</keyword>